<proteinExistence type="predicted"/>
<sequence length="39" mass="4802">MQFLRNFKKADELLKNKNFYCYFSKSENIGRPTFFFNTL</sequence>
<dbReference type="KEGG" id="caby:Cabys_3322"/>
<evidence type="ECO:0000313" key="1">
    <source>
        <dbReference type="EMBL" id="APF20070.1"/>
    </source>
</evidence>
<dbReference type="Proteomes" id="UP000183868">
    <property type="component" value="Chromosome"/>
</dbReference>
<dbReference type="EMBL" id="CP018099">
    <property type="protein sequence ID" value="APF20070.1"/>
    <property type="molecule type" value="Genomic_DNA"/>
</dbReference>
<name>A0A1J1CC02_CALAY</name>
<dbReference type="AlphaFoldDB" id="A0A1J1CC02"/>
<gene>
    <name evidence="1" type="ORF">Cabys_3322</name>
</gene>
<reference evidence="1 2" key="1">
    <citation type="submission" date="2016-11" db="EMBL/GenBank/DDBJ databases">
        <title>Genomic analysis of Caldithrix abyssi and proposal of a novel bacterial phylum Caldithrichaeota.</title>
        <authorList>
            <person name="Kublanov I."/>
            <person name="Sigalova O."/>
            <person name="Gavrilov S."/>
            <person name="Lebedinsky A."/>
            <person name="Ivanova N."/>
            <person name="Daum C."/>
            <person name="Reddy T."/>
            <person name="Klenk H.P."/>
            <person name="Goker M."/>
            <person name="Reva O."/>
            <person name="Miroshnichenko M."/>
            <person name="Kyprides N."/>
            <person name="Woyke T."/>
            <person name="Gelfand M."/>
        </authorList>
    </citation>
    <scope>NUCLEOTIDE SEQUENCE [LARGE SCALE GENOMIC DNA]</scope>
    <source>
        <strain evidence="1 2">LF13</strain>
    </source>
</reference>
<protein>
    <submittedName>
        <fullName evidence="1">Uncharacterized protein</fullName>
    </submittedName>
</protein>
<organism evidence="1 2">
    <name type="scientific">Caldithrix abyssi DSM 13497</name>
    <dbReference type="NCBI Taxonomy" id="880073"/>
    <lineage>
        <taxon>Bacteria</taxon>
        <taxon>Pseudomonadati</taxon>
        <taxon>Calditrichota</taxon>
        <taxon>Calditrichia</taxon>
        <taxon>Calditrichales</taxon>
        <taxon>Calditrichaceae</taxon>
        <taxon>Caldithrix</taxon>
    </lineage>
</organism>
<accession>A0A1J1CC02</accession>
<evidence type="ECO:0000313" key="2">
    <source>
        <dbReference type="Proteomes" id="UP000183868"/>
    </source>
</evidence>